<dbReference type="PANTHER" id="PTHR43798">
    <property type="entry name" value="MONOACYLGLYCEROL LIPASE"/>
    <property type="match status" value="1"/>
</dbReference>
<proteinExistence type="predicted"/>
<dbReference type="AlphaFoldDB" id="A0AA36JDM3"/>
<keyword evidence="3" id="KW-1185">Reference proteome</keyword>
<dbReference type="PRINTS" id="PR00412">
    <property type="entry name" value="EPOXHYDRLASE"/>
</dbReference>
<reference evidence="2" key="1">
    <citation type="submission" date="2023-08" db="EMBL/GenBank/DDBJ databases">
        <authorList>
            <person name="Chen Y."/>
            <person name="Shah S."/>
            <person name="Dougan E. K."/>
            <person name="Thang M."/>
            <person name="Chan C."/>
        </authorList>
    </citation>
    <scope>NUCLEOTIDE SEQUENCE</scope>
</reference>
<dbReference type="Pfam" id="PF12697">
    <property type="entry name" value="Abhydrolase_6"/>
    <property type="match status" value="1"/>
</dbReference>
<dbReference type="GO" id="GO:0047372">
    <property type="term" value="F:monoacylglycerol lipase activity"/>
    <property type="evidence" value="ECO:0007669"/>
    <property type="project" value="TreeGrafter"/>
</dbReference>
<dbReference type="InterPro" id="IPR050266">
    <property type="entry name" value="AB_hydrolase_sf"/>
</dbReference>
<evidence type="ECO:0000259" key="1">
    <source>
        <dbReference type="Pfam" id="PF12697"/>
    </source>
</evidence>
<dbReference type="PANTHER" id="PTHR43798:SF5">
    <property type="entry name" value="MONOACYLGLYCEROL LIPASE ABHD6"/>
    <property type="match status" value="1"/>
</dbReference>
<evidence type="ECO:0000313" key="2">
    <source>
        <dbReference type="EMBL" id="CAJ1403380.1"/>
    </source>
</evidence>
<protein>
    <recommendedName>
        <fullName evidence="1">AB hydrolase-1 domain-containing protein</fullName>
    </recommendedName>
</protein>
<dbReference type="Gene3D" id="3.40.50.1820">
    <property type="entry name" value="alpha/beta hydrolase"/>
    <property type="match status" value="1"/>
</dbReference>
<accession>A0AA36JDM3</accession>
<dbReference type="GO" id="GO:0046464">
    <property type="term" value="P:acylglycerol catabolic process"/>
    <property type="evidence" value="ECO:0007669"/>
    <property type="project" value="TreeGrafter"/>
</dbReference>
<feature type="domain" description="AB hydrolase-1" evidence="1">
    <location>
        <begin position="72"/>
        <end position="315"/>
    </location>
</feature>
<dbReference type="InterPro" id="IPR000639">
    <property type="entry name" value="Epox_hydrolase-like"/>
</dbReference>
<dbReference type="InterPro" id="IPR000073">
    <property type="entry name" value="AB_hydrolase_1"/>
</dbReference>
<dbReference type="SUPFAM" id="SSF53474">
    <property type="entry name" value="alpha/beta-Hydrolases"/>
    <property type="match status" value="1"/>
</dbReference>
<dbReference type="PRINTS" id="PR00111">
    <property type="entry name" value="ABHYDROLASE"/>
</dbReference>
<dbReference type="Proteomes" id="UP001178507">
    <property type="component" value="Unassembled WGS sequence"/>
</dbReference>
<gene>
    <name evidence="2" type="ORF">EVOR1521_LOCUS26062</name>
</gene>
<dbReference type="EMBL" id="CAUJNA010003494">
    <property type="protein sequence ID" value="CAJ1403380.1"/>
    <property type="molecule type" value="Genomic_DNA"/>
</dbReference>
<evidence type="ECO:0000313" key="3">
    <source>
        <dbReference type="Proteomes" id="UP001178507"/>
    </source>
</evidence>
<name>A0AA36JDM3_9DINO</name>
<dbReference type="InterPro" id="IPR029058">
    <property type="entry name" value="AB_hydrolase_fold"/>
</dbReference>
<organism evidence="2 3">
    <name type="scientific">Effrenium voratum</name>
    <dbReference type="NCBI Taxonomy" id="2562239"/>
    <lineage>
        <taxon>Eukaryota</taxon>
        <taxon>Sar</taxon>
        <taxon>Alveolata</taxon>
        <taxon>Dinophyceae</taxon>
        <taxon>Suessiales</taxon>
        <taxon>Symbiodiniaceae</taxon>
        <taxon>Effrenium</taxon>
    </lineage>
</organism>
<dbReference type="GO" id="GO:0016020">
    <property type="term" value="C:membrane"/>
    <property type="evidence" value="ECO:0007669"/>
    <property type="project" value="TreeGrafter"/>
</dbReference>
<comment type="caution">
    <text evidence="2">The sequence shown here is derived from an EMBL/GenBank/DDBJ whole genome shotgun (WGS) entry which is preliminary data.</text>
</comment>
<sequence length="321" mass="35660">MVLVPKRSWLGVFFALYVHLWRAHRKLRSTPEEFSYAQLSAPLLDAQVHDLEAGERRIRAVATPPGWSGKTVVLVHDLKMRLETWSLVWEQLREQGHRLIAADLAGHGESTLTPGSLELSSLSMDLKRLLEYFHVTEGAVVGHGVGGFIAVQFLLEHRLAARRLPFGLVCVSCTAGNLQKAVGREFLRTLATAFAALRLPELLTYFDLPGEASVARRLGQNATHGVVRVALEAKRRAASDWALRNLSDALWTLDLHPSLATLRFPCSVLLSRDDRVQPEALREAFAATGQMRYFKLLDDAGSFLPLIKPKEVAEAVSKIFA</sequence>